<sequence length="373" mass="41864">MSKAWIKQLKTRVKKIKPLFHVLVTAPTLVSTVYFGVITSDVYVSESTFVVRSANSQSTLNTMGGLLSSVGVGKSVDDVYNVQTFISSRAALNILEKNLNVKDFYSDYGDWFNRFNTFGLNNSNESFYQYFRDKVNMYIDSVSGIATLRVESFLPEQGYLINSQLIKIAEDRVNELNQRARRDAIKFAQENVNRARDYSIQTAKELMDFRIQNGLFDVNSQTKSLLTAIETLQTQVINIQAQIIQLKESAPESAQIASLESRKTALEAEIAEQMQKIVGSDASLVVKSVEFQRLNLENTIALQQLTSSITSLQAAQDEASRKQLYLEVISPASKPDLAELPNRFYNILATLIIGLLLYGLTSLILASIREHKN</sequence>
<protein>
    <recommendedName>
        <fullName evidence="5">Capsule biosynthesis protein</fullName>
    </recommendedName>
</protein>
<keyword evidence="1" id="KW-0175">Coiled coil</keyword>
<dbReference type="InterPro" id="IPR050445">
    <property type="entry name" value="Bact_polysacc_biosynth/exp"/>
</dbReference>
<dbReference type="RefSeq" id="WP_119497915.1">
    <property type="nucleotide sequence ID" value="NZ_NRJH01000077.1"/>
</dbReference>
<name>A0A3A1Y1H5_9GAMM</name>
<reference evidence="3 4" key="1">
    <citation type="submission" date="2017-08" db="EMBL/GenBank/DDBJ databases">
        <title>Reclassification of Bisgaard taxon 37 and 44.</title>
        <authorList>
            <person name="Christensen H."/>
        </authorList>
    </citation>
    <scope>NUCLEOTIDE SEQUENCE [LARGE SCALE GENOMIC DNA]</scope>
    <source>
        <strain evidence="3 4">B96_4</strain>
    </source>
</reference>
<evidence type="ECO:0000256" key="1">
    <source>
        <dbReference type="SAM" id="Coils"/>
    </source>
</evidence>
<accession>A0A3A1Y1H5</accession>
<evidence type="ECO:0000256" key="2">
    <source>
        <dbReference type="SAM" id="Phobius"/>
    </source>
</evidence>
<dbReference type="PANTHER" id="PTHR32309">
    <property type="entry name" value="TYROSINE-PROTEIN KINASE"/>
    <property type="match status" value="1"/>
</dbReference>
<dbReference type="OrthoDB" id="5497849at2"/>
<dbReference type="Proteomes" id="UP000266258">
    <property type="component" value="Unassembled WGS sequence"/>
</dbReference>
<evidence type="ECO:0000313" key="4">
    <source>
        <dbReference type="Proteomes" id="UP000266258"/>
    </source>
</evidence>
<evidence type="ECO:0000313" key="3">
    <source>
        <dbReference type="EMBL" id="RIY31311.1"/>
    </source>
</evidence>
<proteinExistence type="predicted"/>
<feature type="coiled-coil region" evidence="1">
    <location>
        <begin position="229"/>
        <end position="276"/>
    </location>
</feature>
<feature type="transmembrane region" description="Helical" evidence="2">
    <location>
        <begin position="344"/>
        <end position="368"/>
    </location>
</feature>
<organism evidence="3 4">
    <name type="scientific">Psittacicella melopsittaci</name>
    <dbReference type="NCBI Taxonomy" id="2028576"/>
    <lineage>
        <taxon>Bacteria</taxon>
        <taxon>Pseudomonadati</taxon>
        <taxon>Pseudomonadota</taxon>
        <taxon>Gammaproteobacteria</taxon>
        <taxon>Pasteurellales</taxon>
        <taxon>Psittacicellaceae</taxon>
        <taxon>Psittacicella</taxon>
    </lineage>
</organism>
<keyword evidence="2" id="KW-0472">Membrane</keyword>
<keyword evidence="2" id="KW-1133">Transmembrane helix</keyword>
<dbReference type="GO" id="GO:0005886">
    <property type="term" value="C:plasma membrane"/>
    <property type="evidence" value="ECO:0007669"/>
    <property type="project" value="TreeGrafter"/>
</dbReference>
<keyword evidence="4" id="KW-1185">Reference proteome</keyword>
<dbReference type="EMBL" id="NRJH01000077">
    <property type="protein sequence ID" value="RIY31311.1"/>
    <property type="molecule type" value="Genomic_DNA"/>
</dbReference>
<gene>
    <name evidence="3" type="ORF">CJP74_07675</name>
</gene>
<dbReference type="PANTHER" id="PTHR32309:SF13">
    <property type="entry name" value="FERRIC ENTEROBACTIN TRANSPORT PROTEIN FEPE"/>
    <property type="match status" value="1"/>
</dbReference>
<comment type="caution">
    <text evidence="3">The sequence shown here is derived from an EMBL/GenBank/DDBJ whole genome shotgun (WGS) entry which is preliminary data.</text>
</comment>
<evidence type="ECO:0008006" key="5">
    <source>
        <dbReference type="Google" id="ProtNLM"/>
    </source>
</evidence>
<dbReference type="AlphaFoldDB" id="A0A3A1Y1H5"/>
<dbReference type="GO" id="GO:0004713">
    <property type="term" value="F:protein tyrosine kinase activity"/>
    <property type="evidence" value="ECO:0007669"/>
    <property type="project" value="TreeGrafter"/>
</dbReference>
<keyword evidence="2" id="KW-0812">Transmembrane</keyword>